<keyword evidence="4" id="KW-0507">mRNA processing</keyword>
<dbReference type="PANTHER" id="PTHR16290:SF0">
    <property type="entry name" value="DECAPPING PROTEIN 1, ISOFORM A"/>
    <property type="match status" value="1"/>
</dbReference>
<dbReference type="OrthoDB" id="255837at2759"/>
<dbReference type="AlphaFoldDB" id="A0A8H4XL47"/>
<evidence type="ECO:0000313" key="6">
    <source>
        <dbReference type="Proteomes" id="UP000635477"/>
    </source>
</evidence>
<dbReference type="InterPro" id="IPR011993">
    <property type="entry name" value="PH-like_dom_sf"/>
</dbReference>
<dbReference type="EMBL" id="JABEYC010000370">
    <property type="protein sequence ID" value="KAF4978424.1"/>
    <property type="molecule type" value="Genomic_DNA"/>
</dbReference>
<dbReference type="GO" id="GO:0003729">
    <property type="term" value="F:mRNA binding"/>
    <property type="evidence" value="ECO:0007669"/>
    <property type="project" value="TreeGrafter"/>
</dbReference>
<name>A0A8H4XL47_9HYPO</name>
<proteinExistence type="inferred from homology"/>
<evidence type="ECO:0000256" key="2">
    <source>
        <dbReference type="ARBA" id="ARBA00008778"/>
    </source>
</evidence>
<evidence type="ECO:0008006" key="7">
    <source>
        <dbReference type="Google" id="ProtNLM"/>
    </source>
</evidence>
<keyword evidence="6" id="KW-1185">Reference proteome</keyword>
<dbReference type="GO" id="GO:0000932">
    <property type="term" value="C:P-body"/>
    <property type="evidence" value="ECO:0007669"/>
    <property type="project" value="TreeGrafter"/>
</dbReference>
<dbReference type="PANTHER" id="PTHR16290">
    <property type="entry name" value="TRANSCRIPTION FACTOR SMIF DECAPPING ENZYME DCP1"/>
    <property type="match status" value="1"/>
</dbReference>
<dbReference type="GO" id="GO:0006397">
    <property type="term" value="P:mRNA processing"/>
    <property type="evidence" value="ECO:0007669"/>
    <property type="project" value="UniProtKB-KW"/>
</dbReference>
<dbReference type="GO" id="GO:0000290">
    <property type="term" value="P:deadenylation-dependent decapping of nuclear-transcribed mRNA"/>
    <property type="evidence" value="ECO:0007669"/>
    <property type="project" value="InterPro"/>
</dbReference>
<protein>
    <recommendedName>
        <fullName evidence="7">Dcp1-like decapping</fullName>
    </recommendedName>
</protein>
<gene>
    <name evidence="5" type="ORF">FZEAL_5188</name>
</gene>
<comment type="subcellular location">
    <subcellularLocation>
        <location evidence="1">Cytoplasm</location>
    </subcellularLocation>
</comment>
<keyword evidence="3" id="KW-0963">Cytoplasm</keyword>
<dbReference type="GO" id="GO:0008047">
    <property type="term" value="F:enzyme activator activity"/>
    <property type="evidence" value="ECO:0007669"/>
    <property type="project" value="InterPro"/>
</dbReference>
<dbReference type="SUPFAM" id="SSF50729">
    <property type="entry name" value="PH domain-like"/>
    <property type="match status" value="1"/>
</dbReference>
<dbReference type="Pfam" id="PF06058">
    <property type="entry name" value="DCP1"/>
    <property type="match status" value="1"/>
</dbReference>
<reference evidence="5" key="1">
    <citation type="journal article" date="2020" name="BMC Genomics">
        <title>Correction to: Identification and distribution of gene clusters required for synthesis of sphingolipid metabolism inhibitors in diverse species of the filamentous fungus Fusarium.</title>
        <authorList>
            <person name="Kim H.S."/>
            <person name="Lohmar J.M."/>
            <person name="Busman M."/>
            <person name="Brown D.W."/>
            <person name="Naumann T.A."/>
            <person name="Divon H.H."/>
            <person name="Lysoe E."/>
            <person name="Uhlig S."/>
            <person name="Proctor R.H."/>
        </authorList>
    </citation>
    <scope>NUCLEOTIDE SEQUENCE</scope>
    <source>
        <strain evidence="5">NRRL 22465</strain>
    </source>
</reference>
<comment type="caution">
    <text evidence="5">The sequence shown here is derived from an EMBL/GenBank/DDBJ whole genome shotgun (WGS) entry which is preliminary data.</text>
</comment>
<evidence type="ECO:0000256" key="4">
    <source>
        <dbReference type="ARBA" id="ARBA00022664"/>
    </source>
</evidence>
<accession>A0A8H4XL47</accession>
<evidence type="ECO:0000313" key="5">
    <source>
        <dbReference type="EMBL" id="KAF4978424.1"/>
    </source>
</evidence>
<dbReference type="GO" id="GO:0031087">
    <property type="term" value="P:deadenylation-independent decapping of nuclear-transcribed mRNA"/>
    <property type="evidence" value="ECO:0007669"/>
    <property type="project" value="TreeGrafter"/>
</dbReference>
<dbReference type="Gene3D" id="2.30.29.30">
    <property type="entry name" value="Pleckstrin-homology domain (PH domain)/Phosphotyrosine-binding domain (PTB)"/>
    <property type="match status" value="1"/>
</dbReference>
<organism evidence="5 6">
    <name type="scientific">Fusarium zealandicum</name>
    <dbReference type="NCBI Taxonomy" id="1053134"/>
    <lineage>
        <taxon>Eukaryota</taxon>
        <taxon>Fungi</taxon>
        <taxon>Dikarya</taxon>
        <taxon>Ascomycota</taxon>
        <taxon>Pezizomycotina</taxon>
        <taxon>Sordariomycetes</taxon>
        <taxon>Hypocreomycetidae</taxon>
        <taxon>Hypocreales</taxon>
        <taxon>Nectriaceae</taxon>
        <taxon>Fusarium</taxon>
        <taxon>Fusarium staphyleae species complex</taxon>
    </lineage>
</organism>
<evidence type="ECO:0000256" key="3">
    <source>
        <dbReference type="ARBA" id="ARBA00022490"/>
    </source>
</evidence>
<dbReference type="CDD" id="cd13182">
    <property type="entry name" value="EVH1-like_Dcp1"/>
    <property type="match status" value="1"/>
</dbReference>
<reference evidence="5" key="2">
    <citation type="submission" date="2020-05" db="EMBL/GenBank/DDBJ databases">
        <authorList>
            <person name="Kim H.-S."/>
            <person name="Proctor R.H."/>
            <person name="Brown D.W."/>
        </authorList>
    </citation>
    <scope>NUCLEOTIDE SEQUENCE</scope>
    <source>
        <strain evidence="5">NRRL 22465</strain>
    </source>
</reference>
<dbReference type="Proteomes" id="UP000635477">
    <property type="component" value="Unassembled WGS sequence"/>
</dbReference>
<comment type="similarity">
    <text evidence="2">Belongs to the DCP1 family.</text>
</comment>
<evidence type="ECO:0000256" key="1">
    <source>
        <dbReference type="ARBA" id="ARBA00004496"/>
    </source>
</evidence>
<sequence length="307" mass="33809">MLRLIDKSPAYAMRNIMCLPLSTLSTSTFVLQSSPQNIRPDSLQLSFDYSLGILAVNLNWEHTPKGFKTQSRILTTQYFTNSIMSRQTPRKARHNRQPSNKIPAISDYESDAAAYSAVHNDYAPPPPRTNTELNLSVLQRYLPSIHTILSIAANAVIYTFNSTAESWEKSGVEGTMFVCAQAPLPEDPSQHPRACVFVLNRRGLDNVIVDLSRVTHAEVSGELVIMKVEGDWEEGDKVLGVWIHNDKDETREMNAATIQEAWKIARSAGAGPIETQGPEAGPAMQAMGRRLSLSDLFGSANGPAIGQ</sequence>
<dbReference type="InterPro" id="IPR010334">
    <property type="entry name" value="Dcp1"/>
</dbReference>